<sequence>MKRIEAIIRPSKLEAIKLALKEAKISGVTISQVMGCGKQHGWVESYEDEDDIMNIMPKIELKMVVEDNKLEEIIEIITSIARTGEVGDGKIFITDISDCIRIRTGERGITALS</sequence>
<keyword evidence="3" id="KW-1185">Reference proteome</keyword>
<dbReference type="EMBL" id="JAHXPT010000015">
    <property type="protein sequence ID" value="MBW6411499.1"/>
    <property type="molecule type" value="Genomic_DNA"/>
</dbReference>
<reference evidence="2 3" key="1">
    <citation type="submission" date="2021-07" db="EMBL/GenBank/DDBJ databases">
        <title>Clostridium weizhouense sp. nov., an anaerobic bacterium isolated from activated sludge of Petroleum wastewater.</title>
        <authorList>
            <person name="Li Q."/>
        </authorList>
    </citation>
    <scope>NUCLEOTIDE SEQUENCE [LARGE SCALE GENOMIC DNA]</scope>
    <source>
        <strain evidence="2 3">YB-6</strain>
    </source>
</reference>
<accession>A0ABS7ASH8</accession>
<dbReference type="PROSITE" id="PS51343">
    <property type="entry name" value="PII_GLNB_DOM"/>
    <property type="match status" value="1"/>
</dbReference>
<comment type="caution">
    <text evidence="2">The sequence shown here is derived from an EMBL/GenBank/DDBJ whole genome shotgun (WGS) entry which is preliminary data.</text>
</comment>
<proteinExistence type="inferred from homology"/>
<dbReference type="Proteomes" id="UP001519921">
    <property type="component" value="Unassembled WGS sequence"/>
</dbReference>
<dbReference type="PANTHER" id="PTHR30115">
    <property type="entry name" value="NITROGEN REGULATORY PROTEIN P-II"/>
    <property type="match status" value="1"/>
</dbReference>
<organism evidence="2 3">
    <name type="scientific">Clostridium weizhouense</name>
    <dbReference type="NCBI Taxonomy" id="2859781"/>
    <lineage>
        <taxon>Bacteria</taxon>
        <taxon>Bacillati</taxon>
        <taxon>Bacillota</taxon>
        <taxon>Clostridia</taxon>
        <taxon>Eubacteriales</taxon>
        <taxon>Clostridiaceae</taxon>
        <taxon>Clostridium</taxon>
    </lineage>
</organism>
<dbReference type="Gene3D" id="3.30.70.120">
    <property type="match status" value="1"/>
</dbReference>
<dbReference type="InterPro" id="IPR002187">
    <property type="entry name" value="N-reg_PII"/>
</dbReference>
<dbReference type="SUPFAM" id="SSF54913">
    <property type="entry name" value="GlnB-like"/>
    <property type="match status" value="1"/>
</dbReference>
<dbReference type="RefSeq" id="WP_219780966.1">
    <property type="nucleotide sequence ID" value="NZ_JAHXPT010000015.1"/>
</dbReference>
<protein>
    <submittedName>
        <fullName evidence="2">P-II family nitrogen regulator</fullName>
    </submittedName>
</protein>
<dbReference type="InterPro" id="IPR011322">
    <property type="entry name" value="N-reg_PII-like_a/b"/>
</dbReference>
<dbReference type="Pfam" id="PF00543">
    <property type="entry name" value="P-II"/>
    <property type="match status" value="1"/>
</dbReference>
<comment type="similarity">
    <text evidence="1">Belongs to the P(II) protein family.</text>
</comment>
<evidence type="ECO:0000313" key="2">
    <source>
        <dbReference type="EMBL" id="MBW6411499.1"/>
    </source>
</evidence>
<name>A0ABS7ASH8_9CLOT</name>
<evidence type="ECO:0000256" key="1">
    <source>
        <dbReference type="RuleBase" id="RU003936"/>
    </source>
</evidence>
<dbReference type="PROSITE" id="PS00638">
    <property type="entry name" value="PII_GLNB_CTER"/>
    <property type="match status" value="1"/>
</dbReference>
<dbReference type="PANTHER" id="PTHR30115:SF11">
    <property type="entry name" value="NITROGEN REGULATORY PROTEIN P-II HOMOLOG"/>
    <property type="match status" value="1"/>
</dbReference>
<dbReference type="SMART" id="SM00938">
    <property type="entry name" value="P-II"/>
    <property type="match status" value="1"/>
</dbReference>
<dbReference type="PRINTS" id="PR00340">
    <property type="entry name" value="PIIGLNB"/>
</dbReference>
<evidence type="ECO:0000313" key="3">
    <source>
        <dbReference type="Proteomes" id="UP001519921"/>
    </source>
</evidence>
<gene>
    <name evidence="2" type="ORF">KYD98_15530</name>
</gene>
<dbReference type="InterPro" id="IPR017918">
    <property type="entry name" value="N-reg_PII_CS"/>
</dbReference>
<dbReference type="InterPro" id="IPR015867">
    <property type="entry name" value="N-reg_PII/ATP_PRibTrfase_C"/>
</dbReference>